<keyword evidence="8" id="KW-1185">Reference proteome</keyword>
<feature type="coiled-coil region" evidence="5">
    <location>
        <begin position="190"/>
        <end position="231"/>
    </location>
</feature>
<dbReference type="GO" id="GO:0000978">
    <property type="term" value="F:RNA polymerase II cis-regulatory region sequence-specific DNA binding"/>
    <property type="evidence" value="ECO:0007669"/>
    <property type="project" value="TreeGrafter"/>
</dbReference>
<gene>
    <name evidence="7" type="ORF">BINO364_LOCUS12319</name>
</gene>
<organism evidence="7 8">
    <name type="scientific">Brenthis ino</name>
    <name type="common">lesser marbled fritillary</name>
    <dbReference type="NCBI Taxonomy" id="405034"/>
    <lineage>
        <taxon>Eukaryota</taxon>
        <taxon>Metazoa</taxon>
        <taxon>Ecdysozoa</taxon>
        <taxon>Arthropoda</taxon>
        <taxon>Hexapoda</taxon>
        <taxon>Insecta</taxon>
        <taxon>Pterygota</taxon>
        <taxon>Neoptera</taxon>
        <taxon>Endopterygota</taxon>
        <taxon>Lepidoptera</taxon>
        <taxon>Glossata</taxon>
        <taxon>Ditrysia</taxon>
        <taxon>Papilionoidea</taxon>
        <taxon>Nymphalidae</taxon>
        <taxon>Heliconiinae</taxon>
        <taxon>Argynnini</taxon>
        <taxon>Brenthis</taxon>
    </lineage>
</organism>
<dbReference type="InterPro" id="IPR011598">
    <property type="entry name" value="bHLH_dom"/>
</dbReference>
<evidence type="ECO:0000313" key="7">
    <source>
        <dbReference type="EMBL" id="CAH0726913.1"/>
    </source>
</evidence>
<evidence type="ECO:0000259" key="6">
    <source>
        <dbReference type="PROSITE" id="PS50888"/>
    </source>
</evidence>
<evidence type="ECO:0000256" key="5">
    <source>
        <dbReference type="SAM" id="Coils"/>
    </source>
</evidence>
<comment type="subcellular location">
    <subcellularLocation>
        <location evidence="1">Nucleus</location>
    </subcellularLocation>
</comment>
<feature type="domain" description="BHLH" evidence="6">
    <location>
        <begin position="138"/>
        <end position="190"/>
    </location>
</feature>
<sequence length="250" mass="27912">MAKVELEVEIDIHENSLDNSADSELLGMVDEGSFESADCNRSQLVSQSFLDSNEEDNSSTYNFKDISGAVTYKLVQMTGEETPNTMSSESPTHVLPSGEFYVISNPVQVFGATAAQKKVIRRQPIQTKAVTAKKRDDKRRATHNEVERRRRDKINSWIMKLAALVPNSGLPDTASKGGILAKACDHITELTERQRKLEKLEGDNDKLVLEVLRLNQQLSELQKENDSLRIQIADNCIVSSISHRPKGQKS</sequence>
<dbReference type="GO" id="GO:0005634">
    <property type="term" value="C:nucleus"/>
    <property type="evidence" value="ECO:0007669"/>
    <property type="project" value="UniProtKB-SubCell"/>
</dbReference>
<dbReference type="EMBL" id="OV170226">
    <property type="protein sequence ID" value="CAH0726913.1"/>
    <property type="molecule type" value="Genomic_DNA"/>
</dbReference>
<accession>A0A8J9VP20</accession>
<dbReference type="Pfam" id="PF00010">
    <property type="entry name" value="HLH"/>
    <property type="match status" value="1"/>
</dbReference>
<dbReference type="PANTHER" id="PTHR46117">
    <property type="entry name" value="FI24210P1"/>
    <property type="match status" value="1"/>
</dbReference>
<keyword evidence="3" id="KW-0804">Transcription</keyword>
<dbReference type="SUPFAM" id="SSF47459">
    <property type="entry name" value="HLH, helix-loop-helix DNA-binding domain"/>
    <property type="match status" value="1"/>
</dbReference>
<dbReference type="PANTHER" id="PTHR46117:SF3">
    <property type="entry name" value="FI24210P1"/>
    <property type="match status" value="1"/>
</dbReference>
<dbReference type="Gene3D" id="4.10.280.10">
    <property type="entry name" value="Helix-loop-helix DNA-binding domain"/>
    <property type="match status" value="1"/>
</dbReference>
<dbReference type="CDD" id="cd11396">
    <property type="entry name" value="bHLHzip_USF"/>
    <property type="match status" value="1"/>
</dbReference>
<dbReference type="AlphaFoldDB" id="A0A8J9VP20"/>
<dbReference type="SMART" id="SM00353">
    <property type="entry name" value="HLH"/>
    <property type="match status" value="1"/>
</dbReference>
<dbReference type="InterPro" id="IPR036638">
    <property type="entry name" value="HLH_DNA-bd_sf"/>
</dbReference>
<dbReference type="PROSITE" id="PS50888">
    <property type="entry name" value="BHLH"/>
    <property type="match status" value="1"/>
</dbReference>
<dbReference type="OrthoDB" id="690068at2759"/>
<evidence type="ECO:0000256" key="2">
    <source>
        <dbReference type="ARBA" id="ARBA00023015"/>
    </source>
</evidence>
<proteinExistence type="predicted"/>
<dbReference type="GO" id="GO:0000981">
    <property type="term" value="F:DNA-binding transcription factor activity, RNA polymerase II-specific"/>
    <property type="evidence" value="ECO:0007669"/>
    <property type="project" value="TreeGrafter"/>
</dbReference>
<keyword evidence="5" id="KW-0175">Coiled coil</keyword>
<feature type="non-terminal residue" evidence="7">
    <location>
        <position position="250"/>
    </location>
</feature>
<keyword evidence="4" id="KW-0539">Nucleus</keyword>
<reference evidence="7" key="1">
    <citation type="submission" date="2021-12" db="EMBL/GenBank/DDBJ databases">
        <authorList>
            <person name="Martin H S."/>
        </authorList>
    </citation>
    <scope>NUCLEOTIDE SEQUENCE</scope>
</reference>
<evidence type="ECO:0000313" key="8">
    <source>
        <dbReference type="Proteomes" id="UP000838878"/>
    </source>
</evidence>
<dbReference type="Proteomes" id="UP000838878">
    <property type="component" value="Chromosome 6"/>
</dbReference>
<dbReference type="InterPro" id="IPR051732">
    <property type="entry name" value="USF"/>
</dbReference>
<dbReference type="GO" id="GO:0046983">
    <property type="term" value="F:protein dimerization activity"/>
    <property type="evidence" value="ECO:0007669"/>
    <property type="project" value="InterPro"/>
</dbReference>
<protein>
    <recommendedName>
        <fullName evidence="6">BHLH domain-containing protein</fullName>
    </recommendedName>
</protein>
<evidence type="ECO:0000256" key="4">
    <source>
        <dbReference type="ARBA" id="ARBA00023242"/>
    </source>
</evidence>
<keyword evidence="2" id="KW-0805">Transcription regulation</keyword>
<evidence type="ECO:0000256" key="3">
    <source>
        <dbReference type="ARBA" id="ARBA00023163"/>
    </source>
</evidence>
<evidence type="ECO:0000256" key="1">
    <source>
        <dbReference type="ARBA" id="ARBA00004123"/>
    </source>
</evidence>
<name>A0A8J9VP20_9NEOP</name>